<dbReference type="EMBL" id="CP000875">
    <property type="protein sequence ID" value="ABX04153.1"/>
    <property type="molecule type" value="Genomic_DNA"/>
</dbReference>
<dbReference type="STRING" id="316274.Haur_1509"/>
<evidence type="ECO:0000313" key="3">
    <source>
        <dbReference type="Proteomes" id="UP000000787"/>
    </source>
</evidence>
<dbReference type="AlphaFoldDB" id="A9B4I8"/>
<keyword evidence="3" id="KW-1185">Reference proteome</keyword>
<dbReference type="BioCyc" id="HAUR316274:GHYA-1531-MONOMER"/>
<dbReference type="Pfam" id="PF00561">
    <property type="entry name" value="Abhydrolase_1"/>
    <property type="match status" value="1"/>
</dbReference>
<gene>
    <name evidence="2" type="ordered locus">Haur_1509</name>
</gene>
<dbReference type="Gene3D" id="3.40.50.1820">
    <property type="entry name" value="alpha/beta hydrolase"/>
    <property type="match status" value="1"/>
</dbReference>
<feature type="domain" description="AB hydrolase-1" evidence="1">
    <location>
        <begin position="25"/>
        <end position="127"/>
    </location>
</feature>
<evidence type="ECO:0000313" key="2">
    <source>
        <dbReference type="EMBL" id="ABX04153.1"/>
    </source>
</evidence>
<name>A9B4I8_HERA2</name>
<dbReference type="HOGENOM" id="CLU_020336_50_5_0"/>
<dbReference type="InParanoid" id="A9B4I8"/>
<dbReference type="eggNOG" id="COG1073">
    <property type="taxonomic scope" value="Bacteria"/>
</dbReference>
<dbReference type="PANTHER" id="PTHR43433">
    <property type="entry name" value="HYDROLASE, ALPHA/BETA FOLD FAMILY PROTEIN"/>
    <property type="match status" value="1"/>
</dbReference>
<dbReference type="InterPro" id="IPR029058">
    <property type="entry name" value="AB_hydrolase_fold"/>
</dbReference>
<dbReference type="InterPro" id="IPR050471">
    <property type="entry name" value="AB_hydrolase"/>
</dbReference>
<keyword evidence="2" id="KW-0378">Hydrolase</keyword>
<dbReference type="Proteomes" id="UP000000787">
    <property type="component" value="Chromosome"/>
</dbReference>
<proteinExistence type="predicted"/>
<organism evidence="2 3">
    <name type="scientific">Herpetosiphon aurantiacus (strain ATCC 23779 / DSM 785 / 114-95)</name>
    <dbReference type="NCBI Taxonomy" id="316274"/>
    <lineage>
        <taxon>Bacteria</taxon>
        <taxon>Bacillati</taxon>
        <taxon>Chloroflexota</taxon>
        <taxon>Chloroflexia</taxon>
        <taxon>Herpetosiphonales</taxon>
        <taxon>Herpetosiphonaceae</taxon>
        <taxon>Herpetosiphon</taxon>
    </lineage>
</organism>
<sequence length="261" mass="28367">MLVKSGYAPIHDLQLYYEIHGSGQPLVLLHGGLGGIGMFADLLPALAEQYQVIGVELQGHARTNDIPRPLSYAAMADDVAALIQYLGFSQVDVVGFSLGGGVALQTAIRHQQLVGKLIVISATFRDTAWYPAVRAAIGQLDEVAAAAMVESIPYKFYQEYAPNPANWVQLVCKTGAMGKQSFDWSSDVAKLQSPCLVVQGDADSIPLRHAIEFFELLGGPQSHDPEQRSQSQLAILPNINHFNIIDRIDLLMPVINQFLAS</sequence>
<accession>A9B4I8</accession>
<dbReference type="GO" id="GO:0016787">
    <property type="term" value="F:hydrolase activity"/>
    <property type="evidence" value="ECO:0007669"/>
    <property type="project" value="UniProtKB-KW"/>
</dbReference>
<evidence type="ECO:0000259" key="1">
    <source>
        <dbReference type="Pfam" id="PF00561"/>
    </source>
</evidence>
<dbReference type="PANTHER" id="PTHR43433:SF5">
    <property type="entry name" value="AB HYDROLASE-1 DOMAIN-CONTAINING PROTEIN"/>
    <property type="match status" value="1"/>
</dbReference>
<dbReference type="InterPro" id="IPR000073">
    <property type="entry name" value="AB_hydrolase_1"/>
</dbReference>
<dbReference type="PRINTS" id="PR00111">
    <property type="entry name" value="ABHYDROLASE"/>
</dbReference>
<dbReference type="SUPFAM" id="SSF53474">
    <property type="entry name" value="alpha/beta-Hydrolases"/>
    <property type="match status" value="1"/>
</dbReference>
<protein>
    <submittedName>
        <fullName evidence="2">Alpha/beta hydrolase fold</fullName>
    </submittedName>
</protein>
<reference evidence="2 3" key="1">
    <citation type="journal article" date="2011" name="Stand. Genomic Sci.">
        <title>Complete genome sequence of the filamentous gliding predatory bacterium Herpetosiphon aurantiacus type strain (114-95(T)).</title>
        <authorList>
            <person name="Kiss H."/>
            <person name="Nett M."/>
            <person name="Domin N."/>
            <person name="Martin K."/>
            <person name="Maresca J.A."/>
            <person name="Copeland A."/>
            <person name="Lapidus A."/>
            <person name="Lucas S."/>
            <person name="Berry K.W."/>
            <person name="Glavina Del Rio T."/>
            <person name="Dalin E."/>
            <person name="Tice H."/>
            <person name="Pitluck S."/>
            <person name="Richardson P."/>
            <person name="Bruce D."/>
            <person name="Goodwin L."/>
            <person name="Han C."/>
            <person name="Detter J.C."/>
            <person name="Schmutz J."/>
            <person name="Brettin T."/>
            <person name="Land M."/>
            <person name="Hauser L."/>
            <person name="Kyrpides N.C."/>
            <person name="Ivanova N."/>
            <person name="Goker M."/>
            <person name="Woyke T."/>
            <person name="Klenk H.P."/>
            <person name="Bryant D.A."/>
        </authorList>
    </citation>
    <scope>NUCLEOTIDE SEQUENCE [LARGE SCALE GENOMIC DNA]</scope>
    <source>
        <strain evidence="3">ATCC 23779 / DSM 785 / 114-95</strain>
    </source>
</reference>
<dbReference type="KEGG" id="hau:Haur_1509"/>